<dbReference type="GO" id="GO:0003677">
    <property type="term" value="F:DNA binding"/>
    <property type="evidence" value="ECO:0007669"/>
    <property type="project" value="InterPro"/>
</dbReference>
<dbReference type="RefSeq" id="WP_029913077.1">
    <property type="nucleotide sequence ID" value="NZ_AP020335.1"/>
</dbReference>
<feature type="domain" description="HTH cro/C1-type" evidence="1">
    <location>
        <begin position="31"/>
        <end position="73"/>
    </location>
</feature>
<sequence>MVENLYIKFAKRLNLACDRHGLSPAKKGRNKELAKLINVSEEMARRYLKGSDMPRENKRSLIAEKLKTSRAWLFEGVGWIDQPRPQNNEGVYQGSYHTLLLPMTYKPELERIQNAIDKGIFEESDGAILKIIAKKYKDKF</sequence>
<name>A0A066ZS13_HYDMR</name>
<dbReference type="InterPro" id="IPR001387">
    <property type="entry name" value="Cro/C1-type_HTH"/>
</dbReference>
<gene>
    <name evidence="2" type="ORF">EI16_10115</name>
</gene>
<evidence type="ECO:0000313" key="2">
    <source>
        <dbReference type="EMBL" id="KDN96598.1"/>
    </source>
</evidence>
<dbReference type="EMBL" id="JMIU01000001">
    <property type="protein sequence ID" value="KDN96598.1"/>
    <property type="molecule type" value="Genomic_DNA"/>
</dbReference>
<reference evidence="2 3" key="1">
    <citation type="submission" date="2014-04" db="EMBL/GenBank/DDBJ databases">
        <title>Draft genome sequence of Hydrogenovibrio marinus MH-110, a model organism for aerobic H2 metabolism.</title>
        <authorList>
            <person name="Cha H.J."/>
            <person name="Jo B.H."/>
            <person name="Hwang B.H."/>
        </authorList>
    </citation>
    <scope>NUCLEOTIDE SEQUENCE [LARGE SCALE GENOMIC DNA]</scope>
    <source>
        <strain evidence="2 3">MH-110</strain>
    </source>
</reference>
<evidence type="ECO:0000259" key="1">
    <source>
        <dbReference type="PROSITE" id="PS50943"/>
    </source>
</evidence>
<proteinExistence type="predicted"/>
<dbReference type="AlphaFoldDB" id="A0A066ZS13"/>
<dbReference type="SUPFAM" id="SSF47413">
    <property type="entry name" value="lambda repressor-like DNA-binding domains"/>
    <property type="match status" value="1"/>
</dbReference>
<dbReference type="InterPro" id="IPR010982">
    <property type="entry name" value="Lambda_DNA-bd_dom_sf"/>
</dbReference>
<evidence type="ECO:0000313" key="3">
    <source>
        <dbReference type="Proteomes" id="UP000027341"/>
    </source>
</evidence>
<keyword evidence="3" id="KW-1185">Reference proteome</keyword>
<accession>A0A066ZS13</accession>
<protein>
    <recommendedName>
        <fullName evidence="1">HTH cro/C1-type domain-containing protein</fullName>
    </recommendedName>
</protein>
<dbReference type="Gene3D" id="1.10.260.40">
    <property type="entry name" value="lambda repressor-like DNA-binding domains"/>
    <property type="match status" value="1"/>
</dbReference>
<dbReference type="PROSITE" id="PS50943">
    <property type="entry name" value="HTH_CROC1"/>
    <property type="match status" value="1"/>
</dbReference>
<comment type="caution">
    <text evidence="2">The sequence shown here is derived from an EMBL/GenBank/DDBJ whole genome shotgun (WGS) entry which is preliminary data.</text>
</comment>
<dbReference type="CDD" id="cd00093">
    <property type="entry name" value="HTH_XRE"/>
    <property type="match status" value="1"/>
</dbReference>
<organism evidence="2 3">
    <name type="scientific">Hydrogenovibrio marinus</name>
    <dbReference type="NCBI Taxonomy" id="28885"/>
    <lineage>
        <taxon>Bacteria</taxon>
        <taxon>Pseudomonadati</taxon>
        <taxon>Pseudomonadota</taxon>
        <taxon>Gammaproteobacteria</taxon>
        <taxon>Thiotrichales</taxon>
        <taxon>Piscirickettsiaceae</taxon>
        <taxon>Hydrogenovibrio</taxon>
    </lineage>
</organism>
<dbReference type="Proteomes" id="UP000027341">
    <property type="component" value="Unassembled WGS sequence"/>
</dbReference>